<dbReference type="KEGG" id="ccin:107272690"/>
<feature type="domain" description="Ig-like" evidence="1">
    <location>
        <begin position="39"/>
        <end position="180"/>
    </location>
</feature>
<gene>
    <name evidence="3" type="primary">LOC107272690</name>
</gene>
<reference evidence="3" key="1">
    <citation type="submission" date="2025-08" db="UniProtKB">
        <authorList>
            <consortium name="RefSeq"/>
        </authorList>
    </citation>
    <scope>IDENTIFICATION</scope>
</reference>
<proteinExistence type="predicted"/>
<keyword evidence="2" id="KW-1185">Reference proteome</keyword>
<sequence>MSTWYTNVKRAMNTRRTTGDKWYVPGSGGPAASFGTVRPALSRMSSLFVVLQVILFHVNLPAGDALKFLGIEVPLVADPRADKVTLRCEYDLEDAELYSVKWYKDGKEFFMYMPGSSPPGCDFQVEGIKVDVKRSDSYQLVLLGSSDLYGQQFSLAGAYGCEVSTEGPNFLTAYREANMSVAVLPKKPPVLEGVRPNYEVGELLEAECTSAPSYPLAELAFLLNDRQVSSSLTRNLPDLRPEGILVSTTRLGLSLRLERHHFPGGSFTLTCRAVLPGISVARALSTDVSATLSASNQRLAQEPPRSGSAVLACTIQLLEIFFYYLIIA</sequence>
<dbReference type="InterPro" id="IPR007110">
    <property type="entry name" value="Ig-like_dom"/>
</dbReference>
<dbReference type="PANTHER" id="PTHR21261:SF15">
    <property type="entry name" value="BEATEN PATH IIIA, ISOFORM D-RELATED"/>
    <property type="match status" value="1"/>
</dbReference>
<dbReference type="Proteomes" id="UP000694920">
    <property type="component" value="Unplaced"/>
</dbReference>
<evidence type="ECO:0000313" key="3">
    <source>
        <dbReference type="RefSeq" id="XP_015605579.1"/>
    </source>
</evidence>
<evidence type="ECO:0000313" key="2">
    <source>
        <dbReference type="Proteomes" id="UP000694920"/>
    </source>
</evidence>
<dbReference type="PANTHER" id="PTHR21261">
    <property type="entry name" value="BEAT PROTEIN"/>
    <property type="match status" value="1"/>
</dbReference>
<dbReference type="RefSeq" id="XP_015605579.1">
    <property type="nucleotide sequence ID" value="XM_015750093.2"/>
</dbReference>
<organism evidence="2 3">
    <name type="scientific">Cephus cinctus</name>
    <name type="common">Wheat stem sawfly</name>
    <dbReference type="NCBI Taxonomy" id="211228"/>
    <lineage>
        <taxon>Eukaryota</taxon>
        <taxon>Metazoa</taxon>
        <taxon>Ecdysozoa</taxon>
        <taxon>Arthropoda</taxon>
        <taxon>Hexapoda</taxon>
        <taxon>Insecta</taxon>
        <taxon>Pterygota</taxon>
        <taxon>Neoptera</taxon>
        <taxon>Endopterygota</taxon>
        <taxon>Hymenoptera</taxon>
        <taxon>Cephoidea</taxon>
        <taxon>Cephidae</taxon>
        <taxon>Cephus</taxon>
    </lineage>
</organism>
<dbReference type="PROSITE" id="PS50835">
    <property type="entry name" value="IG_LIKE"/>
    <property type="match status" value="1"/>
</dbReference>
<evidence type="ECO:0000259" key="1">
    <source>
        <dbReference type="PROSITE" id="PS50835"/>
    </source>
</evidence>
<dbReference type="GeneID" id="107272690"/>
<accession>A0AAJ7CB12</accession>
<dbReference type="AlphaFoldDB" id="A0AAJ7CB12"/>
<protein>
    <submittedName>
        <fullName evidence="3">Uncharacterized protein LOC107272690</fullName>
    </submittedName>
</protein>
<name>A0AAJ7CB12_CEPCN</name>